<dbReference type="Proteomes" id="UP000001075">
    <property type="component" value="Unassembled WGS sequence"/>
</dbReference>
<accession>G3IES0</accession>
<sequence>MLGNVGVVKGEEEHVLAPGNMSSPQTKTLFDIKVASVNSVSLINNLKRKCKDQVFTLDVCPGWSCLCLLSWHNCFPCC</sequence>
<proteinExistence type="predicted"/>
<protein>
    <submittedName>
        <fullName evidence="1">Uncharacterized protein</fullName>
    </submittedName>
</protein>
<organism evidence="1 2">
    <name type="scientific">Cricetulus griseus</name>
    <name type="common">Chinese hamster</name>
    <name type="synonym">Cricetulus barabensis griseus</name>
    <dbReference type="NCBI Taxonomy" id="10029"/>
    <lineage>
        <taxon>Eukaryota</taxon>
        <taxon>Metazoa</taxon>
        <taxon>Chordata</taxon>
        <taxon>Craniata</taxon>
        <taxon>Vertebrata</taxon>
        <taxon>Euteleostomi</taxon>
        <taxon>Mammalia</taxon>
        <taxon>Eutheria</taxon>
        <taxon>Euarchontoglires</taxon>
        <taxon>Glires</taxon>
        <taxon>Rodentia</taxon>
        <taxon>Myomorpha</taxon>
        <taxon>Muroidea</taxon>
        <taxon>Cricetidae</taxon>
        <taxon>Cricetinae</taxon>
        <taxon>Cricetulus</taxon>
    </lineage>
</organism>
<dbReference type="AlphaFoldDB" id="G3IES0"/>
<dbReference type="InParanoid" id="G3IES0"/>
<evidence type="ECO:0000313" key="1">
    <source>
        <dbReference type="EMBL" id="EGW11695.1"/>
    </source>
</evidence>
<gene>
    <name evidence="1" type="ORF">I79_022222</name>
</gene>
<reference evidence="2" key="1">
    <citation type="journal article" date="2011" name="Nat. Biotechnol.">
        <title>The genomic sequence of the Chinese hamster ovary (CHO)-K1 cell line.</title>
        <authorList>
            <person name="Xu X."/>
            <person name="Nagarajan H."/>
            <person name="Lewis N.E."/>
            <person name="Pan S."/>
            <person name="Cai Z."/>
            <person name="Liu X."/>
            <person name="Chen W."/>
            <person name="Xie M."/>
            <person name="Wang W."/>
            <person name="Hammond S."/>
            <person name="Andersen M.R."/>
            <person name="Neff N."/>
            <person name="Passarelli B."/>
            <person name="Koh W."/>
            <person name="Fan H.C."/>
            <person name="Wang J."/>
            <person name="Gui Y."/>
            <person name="Lee K.H."/>
            <person name="Betenbaugh M.J."/>
            <person name="Quake S.R."/>
            <person name="Famili I."/>
            <person name="Palsson B.O."/>
            <person name="Wang J."/>
        </authorList>
    </citation>
    <scope>NUCLEOTIDE SEQUENCE [LARGE SCALE GENOMIC DNA]</scope>
    <source>
        <strain evidence="2">CHO K1 cell line</strain>
    </source>
</reference>
<dbReference type="EMBL" id="JH002256">
    <property type="protein sequence ID" value="EGW11695.1"/>
    <property type="molecule type" value="Genomic_DNA"/>
</dbReference>
<name>G3IES0_CRIGR</name>
<evidence type="ECO:0000313" key="2">
    <source>
        <dbReference type="Proteomes" id="UP000001075"/>
    </source>
</evidence>